<reference evidence="2 3" key="1">
    <citation type="journal article" date="2019" name="Int. J. Syst. Evol. Microbiol.">
        <title>The Global Catalogue of Microorganisms (GCM) 10K type strain sequencing project: providing services to taxonomists for standard genome sequencing and annotation.</title>
        <authorList>
            <consortium name="The Broad Institute Genomics Platform"/>
            <consortium name="The Broad Institute Genome Sequencing Center for Infectious Disease"/>
            <person name="Wu L."/>
            <person name="Ma J."/>
        </authorList>
    </citation>
    <scope>NUCLEOTIDE SEQUENCE [LARGE SCALE GENOMIC DNA]</scope>
    <source>
        <strain evidence="2 3">JCM 14545</strain>
    </source>
</reference>
<organism evidence="2 3">
    <name type="scientific">Amycolatopsis minnesotensis</name>
    <dbReference type="NCBI Taxonomy" id="337894"/>
    <lineage>
        <taxon>Bacteria</taxon>
        <taxon>Bacillati</taxon>
        <taxon>Actinomycetota</taxon>
        <taxon>Actinomycetes</taxon>
        <taxon>Pseudonocardiales</taxon>
        <taxon>Pseudonocardiaceae</taxon>
        <taxon>Amycolatopsis</taxon>
    </lineage>
</organism>
<gene>
    <name evidence="2" type="ORF">GCM10009754_85500</name>
</gene>
<evidence type="ECO:0000313" key="2">
    <source>
        <dbReference type="EMBL" id="GAA1993221.1"/>
    </source>
</evidence>
<feature type="region of interest" description="Disordered" evidence="1">
    <location>
        <begin position="131"/>
        <end position="153"/>
    </location>
</feature>
<protein>
    <recommendedName>
        <fullName evidence="4">(2Fe-2S) ferredoxin</fullName>
    </recommendedName>
</protein>
<accession>A0ABN2SVD9</accession>
<proteinExistence type="predicted"/>
<evidence type="ECO:0008006" key="4">
    <source>
        <dbReference type="Google" id="ProtNLM"/>
    </source>
</evidence>
<evidence type="ECO:0000256" key="1">
    <source>
        <dbReference type="SAM" id="MobiDB-lite"/>
    </source>
</evidence>
<keyword evidence="3" id="KW-1185">Reference proteome</keyword>
<sequence length="153" mass="16575">MAREIANSTWNPRSGGNYPGPPYDFLPVCEGEKSGWRPRRGAVLMVCGRCESSKDDAWVRRLRALMYAMLGREAVTVTVSGCVRSCPRGKVAVVLASPTRGCWEWAAPPESEACARYLVSMVSHPAVGITEGAESSLRSPGSPDRTARSAECR</sequence>
<name>A0ABN2SVD9_9PSEU</name>
<dbReference type="Proteomes" id="UP001501116">
    <property type="component" value="Unassembled WGS sequence"/>
</dbReference>
<dbReference type="EMBL" id="BAAANN010000070">
    <property type="protein sequence ID" value="GAA1993221.1"/>
    <property type="molecule type" value="Genomic_DNA"/>
</dbReference>
<evidence type="ECO:0000313" key="3">
    <source>
        <dbReference type="Proteomes" id="UP001501116"/>
    </source>
</evidence>
<comment type="caution">
    <text evidence="2">The sequence shown here is derived from an EMBL/GenBank/DDBJ whole genome shotgun (WGS) entry which is preliminary data.</text>
</comment>